<organism evidence="1 2">
    <name type="scientific">Murimonas intestini</name>
    <dbReference type="NCBI Taxonomy" id="1337051"/>
    <lineage>
        <taxon>Bacteria</taxon>
        <taxon>Bacillati</taxon>
        <taxon>Bacillota</taxon>
        <taxon>Clostridia</taxon>
        <taxon>Lachnospirales</taxon>
        <taxon>Lachnospiraceae</taxon>
        <taxon>Murimonas</taxon>
    </lineage>
</organism>
<dbReference type="Proteomes" id="UP000245412">
    <property type="component" value="Unassembled WGS sequence"/>
</dbReference>
<accession>A0AB73T4F8</accession>
<keyword evidence="2" id="KW-1185">Reference proteome</keyword>
<reference evidence="1 2" key="1">
    <citation type="submission" date="2018-05" db="EMBL/GenBank/DDBJ databases">
        <authorList>
            <person name="Goeker M."/>
            <person name="Huntemann M."/>
            <person name="Clum A."/>
            <person name="Pillay M."/>
            <person name="Palaniappan K."/>
            <person name="Varghese N."/>
            <person name="Mikhailova N."/>
            <person name="Stamatis D."/>
            <person name="Reddy T."/>
            <person name="Daum C."/>
            <person name="Shapiro N."/>
            <person name="Ivanova N."/>
            <person name="Kyrpides N."/>
            <person name="Woyke T."/>
        </authorList>
    </citation>
    <scope>NUCLEOTIDE SEQUENCE [LARGE SCALE GENOMIC DNA]</scope>
    <source>
        <strain evidence="1 2">DSM 26524</strain>
    </source>
</reference>
<dbReference type="InterPro" id="IPR016024">
    <property type="entry name" value="ARM-type_fold"/>
</dbReference>
<dbReference type="InterPro" id="IPR011989">
    <property type="entry name" value="ARM-like"/>
</dbReference>
<protein>
    <recommendedName>
        <fullName evidence="3">DUF3795 domain-containing protein</fullName>
    </recommendedName>
</protein>
<dbReference type="RefSeq" id="WP_306812159.1">
    <property type="nucleotide sequence ID" value="NZ_JANKBI010000004.1"/>
</dbReference>
<comment type="caution">
    <text evidence="1">The sequence shown here is derived from an EMBL/GenBank/DDBJ whole genome shotgun (WGS) entry which is preliminary data.</text>
</comment>
<evidence type="ECO:0008006" key="3">
    <source>
        <dbReference type="Google" id="ProtNLM"/>
    </source>
</evidence>
<sequence>MEKRISCCGTICLECEYYPDGCRGCEEIEGRVFWLEYTGESICDIYDCCRKQKKFVCCGQCDELPCRRYERDDPTKTPKENEADHCRQMKTLKVYQEIENLVLDLRQQDSRKAYESLKVLKQKSREDAFVYSFLDDFIQMMEDKNSYFRTRGLQLIAANARWDEDNKIDEVVDKYLKHIMDEKPITARQCIQALPEIAQYKEGLKADIVEALQHAKPECYRESMIPLVKKDIEEALQKIKCL</sequence>
<proteinExistence type="predicted"/>
<dbReference type="SUPFAM" id="SSF48371">
    <property type="entry name" value="ARM repeat"/>
    <property type="match status" value="1"/>
</dbReference>
<dbReference type="AlphaFoldDB" id="A0AB73T4F8"/>
<name>A0AB73T4F8_9FIRM</name>
<dbReference type="EMBL" id="QGGY01000006">
    <property type="protein sequence ID" value="PWJ75715.1"/>
    <property type="molecule type" value="Genomic_DNA"/>
</dbReference>
<dbReference type="Gene3D" id="1.25.10.10">
    <property type="entry name" value="Leucine-rich Repeat Variant"/>
    <property type="match status" value="1"/>
</dbReference>
<gene>
    <name evidence="1" type="ORF">C7383_106285</name>
</gene>
<evidence type="ECO:0000313" key="2">
    <source>
        <dbReference type="Proteomes" id="UP000245412"/>
    </source>
</evidence>
<evidence type="ECO:0000313" key="1">
    <source>
        <dbReference type="EMBL" id="PWJ75715.1"/>
    </source>
</evidence>